<protein>
    <submittedName>
        <fullName evidence="1">Uncharacterized protein</fullName>
    </submittedName>
</protein>
<dbReference type="Proteomes" id="UP000221247">
    <property type="component" value="Segment"/>
</dbReference>
<accession>A0A222YX45</accession>
<name>A0A222YX45_9CAUD</name>
<gene>
    <name evidence="1" type="primary">98</name>
    <name evidence="1" type="ORF">PBI_BELLAMY_98</name>
</gene>
<dbReference type="KEGG" id="vg:54981428"/>
<organism evidence="1 2">
    <name type="scientific">Synechococcus phage Bellamy</name>
    <dbReference type="NCBI Taxonomy" id="2023996"/>
    <lineage>
        <taxon>Viruses</taxon>
        <taxon>Duplodnaviria</taxon>
        <taxon>Heunggongvirae</taxon>
        <taxon>Uroviricota</taxon>
        <taxon>Caudoviricetes</taxon>
        <taxon>Pantevenvirales</taxon>
        <taxon>Kyanoviridae</taxon>
        <taxon>Bellamyvirus</taxon>
        <taxon>Bellamyvirus bellamy</taxon>
    </lineage>
</organism>
<sequence length="43" mass="4978">MRIFFLALFVILGVNLGIELLDSNMTQIIKDRNESIQRTINNL</sequence>
<keyword evidence="2" id="KW-1185">Reference proteome</keyword>
<evidence type="ECO:0000313" key="2">
    <source>
        <dbReference type="Proteomes" id="UP000221247"/>
    </source>
</evidence>
<dbReference type="GeneID" id="54981428"/>
<evidence type="ECO:0000313" key="1">
    <source>
        <dbReference type="EMBL" id="ASR76143.1"/>
    </source>
</evidence>
<reference evidence="1 2" key="1">
    <citation type="submission" date="2017-06" db="EMBL/GenBank/DDBJ databases">
        <authorList>
            <person name="Kim H.J."/>
            <person name="Triplett B.A."/>
        </authorList>
    </citation>
    <scope>NUCLEOTIDE SEQUENCE [LARGE SCALE GENOMIC DNA]</scope>
</reference>
<dbReference type="EMBL" id="MF351863">
    <property type="protein sequence ID" value="ASR76143.1"/>
    <property type="molecule type" value="Genomic_DNA"/>
</dbReference>
<dbReference type="RefSeq" id="YP_009791255.1">
    <property type="nucleotide sequence ID" value="NC_047838.1"/>
</dbReference>
<proteinExistence type="predicted"/>